<evidence type="ECO:0000313" key="2">
    <source>
        <dbReference type="Proteomes" id="UP001391051"/>
    </source>
</evidence>
<dbReference type="Proteomes" id="UP001391051">
    <property type="component" value="Unassembled WGS sequence"/>
</dbReference>
<dbReference type="GeneID" id="92070552"/>
<sequence>MLQHAGWAARRGQTDLRPLQIVRFCCCCCWLLAAGCELRNAFSQSGFAVGPAVHNICQITQGSHSKQEGVLLPPLPAFMPFWPPPASPILVSESPPSGLRPSIQMASTC</sequence>
<accession>A0ABR1QXC5</accession>
<proteinExistence type="predicted"/>
<gene>
    <name evidence="1" type="ORF">PG986_001268</name>
</gene>
<organism evidence="1 2">
    <name type="scientific">Apiospora aurea</name>
    <dbReference type="NCBI Taxonomy" id="335848"/>
    <lineage>
        <taxon>Eukaryota</taxon>
        <taxon>Fungi</taxon>
        <taxon>Dikarya</taxon>
        <taxon>Ascomycota</taxon>
        <taxon>Pezizomycotina</taxon>
        <taxon>Sordariomycetes</taxon>
        <taxon>Xylariomycetidae</taxon>
        <taxon>Amphisphaeriales</taxon>
        <taxon>Apiosporaceae</taxon>
        <taxon>Apiospora</taxon>
    </lineage>
</organism>
<name>A0ABR1QXC5_9PEZI</name>
<protein>
    <recommendedName>
        <fullName evidence="3">Secreted protein</fullName>
    </recommendedName>
</protein>
<evidence type="ECO:0000313" key="1">
    <source>
        <dbReference type="EMBL" id="KAK7966991.1"/>
    </source>
</evidence>
<evidence type="ECO:0008006" key="3">
    <source>
        <dbReference type="Google" id="ProtNLM"/>
    </source>
</evidence>
<dbReference type="RefSeq" id="XP_066706383.1">
    <property type="nucleotide sequence ID" value="XM_066837490.1"/>
</dbReference>
<dbReference type="EMBL" id="JAQQWE010000001">
    <property type="protein sequence ID" value="KAK7966991.1"/>
    <property type="molecule type" value="Genomic_DNA"/>
</dbReference>
<keyword evidence="2" id="KW-1185">Reference proteome</keyword>
<comment type="caution">
    <text evidence="1">The sequence shown here is derived from an EMBL/GenBank/DDBJ whole genome shotgun (WGS) entry which is preliminary data.</text>
</comment>
<reference evidence="1 2" key="1">
    <citation type="submission" date="2023-01" db="EMBL/GenBank/DDBJ databases">
        <title>Analysis of 21 Apiospora genomes using comparative genomics revels a genus with tremendous synthesis potential of carbohydrate active enzymes and secondary metabolites.</title>
        <authorList>
            <person name="Sorensen T."/>
        </authorList>
    </citation>
    <scope>NUCLEOTIDE SEQUENCE [LARGE SCALE GENOMIC DNA]</scope>
    <source>
        <strain evidence="1 2">CBS 24483</strain>
    </source>
</reference>